<dbReference type="RefSeq" id="WP_290363697.1">
    <property type="nucleotide sequence ID" value="NZ_JAUFQU010000001.1"/>
</dbReference>
<dbReference type="InterPro" id="IPR008969">
    <property type="entry name" value="CarboxyPept-like_regulatory"/>
</dbReference>
<keyword evidence="2 8" id="KW-0813">Transport</keyword>
<dbReference type="Pfam" id="PF13715">
    <property type="entry name" value="CarbopepD_reg_2"/>
    <property type="match status" value="1"/>
</dbReference>
<sequence>MSNNKKHWLEKGLFFLFFLVSSYASAQKNFTISGNINAKDSNESLIGATVYIQELDLEATTNSYGYYVLSVPQGTYTLYVGYMGYDDYSETITVTSSLKKNIQLQSQDNTLEELVINANSKKINIRKPEMSVNKLTAEEIKKMPAVMGEVDVLKSILQLPGVTNSGEGTAGFNVRGGGSDQNLLQLDESIVYNSSHLYGFFSVFNSDVIKDLKLYKGGIPARFGGRASSVLDIYQRNGNSKEFKSSGGIGLLSSRLLLEGPIIKDKMSFLVAGRASYAHLFLKATDIESAAYFYDLNTKINYTVNDNNSLFLSGYFGRDVFKFKDIFNNQYGNTMVNLRWNHVFNEKIFSNASLIYSDYYYGLDLGVVDFNWDSGIKNYNFKYDFTHYVNNKLELRYGLSSIYYDFNPGVISPTSEASAINYYKIPNKYAMENALYLEAEHELSDIITVNYGLRYSMFYRLGEEMINQYENDQAVLYDYDTHTYSEATPIGTRYYGKNKKIASFGNFEPRFAISLALDENRSLKASYNRMTQYIHLISNTTSATPLDVWAPSGQYIKPQIVDQVAVGYFQNLSDNKYSLEIESYFKIGQNRLDYIDGANLIGNRNIEQVLLNGRTQAYGLEILLRKNTGRLTGWIAYTISRSEQQTPGRNENENGINYGKWYRTPHDRTHDLSVVASYELTKKWSFSANFILQSGRPVTYPTGQYEYLGIRVPVYDERNNYSLPALHHLDISATYTPKPDKTKGWKSEWVFGIYNVYNRKNAASISFRENEDYRGQTEAVKLSIFGVIPSVTYNFKF</sequence>
<dbReference type="Gene3D" id="2.40.170.20">
    <property type="entry name" value="TonB-dependent receptor, beta-barrel domain"/>
    <property type="match status" value="1"/>
</dbReference>
<evidence type="ECO:0000256" key="7">
    <source>
        <dbReference type="ARBA" id="ARBA00023237"/>
    </source>
</evidence>
<dbReference type="InterPro" id="IPR039426">
    <property type="entry name" value="TonB-dep_rcpt-like"/>
</dbReference>
<dbReference type="PROSITE" id="PS52016">
    <property type="entry name" value="TONB_DEPENDENT_REC_3"/>
    <property type="match status" value="1"/>
</dbReference>
<gene>
    <name evidence="11" type="ORF">QW060_11455</name>
</gene>
<keyword evidence="12" id="KW-1185">Reference proteome</keyword>
<dbReference type="InterPro" id="IPR036942">
    <property type="entry name" value="Beta-barrel_TonB_sf"/>
</dbReference>
<evidence type="ECO:0000256" key="9">
    <source>
        <dbReference type="SAM" id="SignalP"/>
    </source>
</evidence>
<dbReference type="EMBL" id="JAUFQU010000001">
    <property type="protein sequence ID" value="MDN3707736.1"/>
    <property type="molecule type" value="Genomic_DNA"/>
</dbReference>
<evidence type="ECO:0000256" key="3">
    <source>
        <dbReference type="ARBA" id="ARBA00022452"/>
    </source>
</evidence>
<dbReference type="Gene3D" id="2.60.40.1120">
    <property type="entry name" value="Carboxypeptidase-like, regulatory domain"/>
    <property type="match status" value="1"/>
</dbReference>
<proteinExistence type="inferred from homology"/>
<dbReference type="InterPro" id="IPR037066">
    <property type="entry name" value="Plug_dom_sf"/>
</dbReference>
<keyword evidence="7 8" id="KW-0998">Cell outer membrane</keyword>
<dbReference type="InterPro" id="IPR012910">
    <property type="entry name" value="Plug_dom"/>
</dbReference>
<keyword evidence="6 8" id="KW-0472">Membrane</keyword>
<dbReference type="PANTHER" id="PTHR30069:SF29">
    <property type="entry name" value="HEMOGLOBIN AND HEMOGLOBIN-HAPTOGLOBIN-BINDING PROTEIN 1-RELATED"/>
    <property type="match status" value="1"/>
</dbReference>
<comment type="subcellular location">
    <subcellularLocation>
        <location evidence="1 8">Cell outer membrane</location>
        <topology evidence="1 8">Multi-pass membrane protein</topology>
    </subcellularLocation>
</comment>
<evidence type="ECO:0000256" key="8">
    <source>
        <dbReference type="PROSITE-ProRule" id="PRU01360"/>
    </source>
</evidence>
<evidence type="ECO:0000256" key="1">
    <source>
        <dbReference type="ARBA" id="ARBA00004571"/>
    </source>
</evidence>
<dbReference type="SUPFAM" id="SSF49464">
    <property type="entry name" value="Carboxypeptidase regulatory domain-like"/>
    <property type="match status" value="1"/>
</dbReference>
<name>A0ABT8CVH7_9FLAO</name>
<evidence type="ECO:0000256" key="2">
    <source>
        <dbReference type="ARBA" id="ARBA00022448"/>
    </source>
</evidence>
<dbReference type="SUPFAM" id="SSF56935">
    <property type="entry name" value="Porins"/>
    <property type="match status" value="1"/>
</dbReference>
<dbReference type="Proteomes" id="UP001242368">
    <property type="component" value="Unassembled WGS sequence"/>
</dbReference>
<comment type="caution">
    <text evidence="11">The sequence shown here is derived from an EMBL/GenBank/DDBJ whole genome shotgun (WGS) entry which is preliminary data.</text>
</comment>
<feature type="domain" description="TonB-dependent receptor plug" evidence="10">
    <location>
        <begin position="127"/>
        <end position="228"/>
    </location>
</feature>
<keyword evidence="11" id="KW-0675">Receptor</keyword>
<keyword evidence="5 9" id="KW-0732">Signal</keyword>
<dbReference type="Gene3D" id="2.170.130.10">
    <property type="entry name" value="TonB-dependent receptor, plug domain"/>
    <property type="match status" value="1"/>
</dbReference>
<dbReference type="Pfam" id="PF07715">
    <property type="entry name" value="Plug"/>
    <property type="match status" value="1"/>
</dbReference>
<dbReference type="PANTHER" id="PTHR30069">
    <property type="entry name" value="TONB-DEPENDENT OUTER MEMBRANE RECEPTOR"/>
    <property type="match status" value="1"/>
</dbReference>
<evidence type="ECO:0000313" key="11">
    <source>
        <dbReference type="EMBL" id="MDN3707736.1"/>
    </source>
</evidence>
<evidence type="ECO:0000259" key="10">
    <source>
        <dbReference type="Pfam" id="PF07715"/>
    </source>
</evidence>
<evidence type="ECO:0000256" key="4">
    <source>
        <dbReference type="ARBA" id="ARBA00022692"/>
    </source>
</evidence>
<keyword evidence="4 8" id="KW-0812">Transmembrane</keyword>
<evidence type="ECO:0000313" key="12">
    <source>
        <dbReference type="Proteomes" id="UP001242368"/>
    </source>
</evidence>
<feature type="chain" id="PRO_5047020837" evidence="9">
    <location>
        <begin position="27"/>
        <end position="797"/>
    </location>
</feature>
<comment type="similarity">
    <text evidence="8">Belongs to the TonB-dependent receptor family.</text>
</comment>
<organism evidence="11 12">
    <name type="scientific">Paenimyroides ceti</name>
    <dbReference type="NCBI Taxonomy" id="395087"/>
    <lineage>
        <taxon>Bacteria</taxon>
        <taxon>Pseudomonadati</taxon>
        <taxon>Bacteroidota</taxon>
        <taxon>Flavobacteriia</taxon>
        <taxon>Flavobacteriales</taxon>
        <taxon>Flavobacteriaceae</taxon>
        <taxon>Paenimyroides</taxon>
    </lineage>
</organism>
<keyword evidence="3 8" id="KW-1134">Transmembrane beta strand</keyword>
<evidence type="ECO:0000256" key="6">
    <source>
        <dbReference type="ARBA" id="ARBA00023136"/>
    </source>
</evidence>
<protein>
    <submittedName>
        <fullName evidence="11">TonB-dependent receptor</fullName>
    </submittedName>
</protein>
<feature type="signal peptide" evidence="9">
    <location>
        <begin position="1"/>
        <end position="26"/>
    </location>
</feature>
<evidence type="ECO:0000256" key="5">
    <source>
        <dbReference type="ARBA" id="ARBA00022729"/>
    </source>
</evidence>
<accession>A0ABT8CVH7</accession>
<reference evidence="12" key="1">
    <citation type="journal article" date="2019" name="Int. J. Syst. Evol. Microbiol.">
        <title>The Global Catalogue of Microorganisms (GCM) 10K type strain sequencing project: providing services to taxonomists for standard genome sequencing and annotation.</title>
        <authorList>
            <consortium name="The Broad Institute Genomics Platform"/>
            <consortium name="The Broad Institute Genome Sequencing Center for Infectious Disease"/>
            <person name="Wu L."/>
            <person name="Ma J."/>
        </authorList>
    </citation>
    <scope>NUCLEOTIDE SEQUENCE [LARGE SCALE GENOMIC DNA]</scope>
    <source>
        <strain evidence="12">CECT 7184</strain>
    </source>
</reference>